<comment type="caution">
    <text evidence="2">The sequence shown here is derived from an EMBL/GenBank/DDBJ whole genome shotgun (WGS) entry which is preliminary data.</text>
</comment>
<organism evidence="2 3">
    <name type="scientific">Parageobacillus genomosp. 1</name>
    <dbReference type="NCBI Taxonomy" id="1295642"/>
    <lineage>
        <taxon>Bacteria</taxon>
        <taxon>Bacillati</taxon>
        <taxon>Bacillota</taxon>
        <taxon>Bacilli</taxon>
        <taxon>Bacillales</taxon>
        <taxon>Anoxybacillaceae</taxon>
        <taxon>Parageobacillus</taxon>
    </lineage>
</organism>
<proteinExistence type="predicted"/>
<dbReference type="GO" id="GO:0008168">
    <property type="term" value="F:methyltransferase activity"/>
    <property type="evidence" value="ECO:0007669"/>
    <property type="project" value="UniProtKB-ARBA"/>
</dbReference>
<gene>
    <name evidence="2" type="ORF">H839_08913</name>
</gene>
<sequence length="253" mass="29391">MNENELFNFLMFEAEKPFSGWDFSYISETGRVASEPLLWSYTSEILPKIRRVNSLLDMGTGGGEYLSMLQPLPLNTYATEGYEKNISISRSRLEPIGVTVVEVKDDDALPFENNQFELIINKHESFSAAELHRILKPNGQFITQQVGGYDNLELNDMLGADKDFGYSHWNLNYAVNELVNAGFKILKKMEQFPYTRFYDVGAIVYYLKAIPWQIPDFTVEKYFDQLYQIHLEIQKKGFVQFKSHRFFIIAEKI</sequence>
<evidence type="ECO:0000259" key="1">
    <source>
        <dbReference type="Pfam" id="PF08241"/>
    </source>
</evidence>
<dbReference type="RefSeq" id="WP_043904810.1">
    <property type="nucleotide sequence ID" value="NZ_CM002692.1"/>
</dbReference>
<protein>
    <recommendedName>
        <fullName evidence="1">Methyltransferase type 11 domain-containing protein</fullName>
    </recommendedName>
</protein>
<evidence type="ECO:0000313" key="3">
    <source>
        <dbReference type="Proteomes" id="UP000023566"/>
    </source>
</evidence>
<keyword evidence="3" id="KW-1185">Reference proteome</keyword>
<dbReference type="InterPro" id="IPR052939">
    <property type="entry name" value="23S_rRNA_MeTrnsfrase_RlmA"/>
</dbReference>
<dbReference type="EMBL" id="AOTZ01000005">
    <property type="protein sequence ID" value="EZP76705.1"/>
    <property type="molecule type" value="Genomic_DNA"/>
</dbReference>
<accession>A0ABC9VE84</accession>
<dbReference type="Pfam" id="PF08241">
    <property type="entry name" value="Methyltransf_11"/>
    <property type="match status" value="1"/>
</dbReference>
<evidence type="ECO:0000313" key="2">
    <source>
        <dbReference type="EMBL" id="EZP76705.1"/>
    </source>
</evidence>
<name>A0ABC9VE84_9BACL</name>
<dbReference type="InterPro" id="IPR013216">
    <property type="entry name" value="Methyltransf_11"/>
</dbReference>
<dbReference type="Gene3D" id="3.40.50.150">
    <property type="entry name" value="Vaccinia Virus protein VP39"/>
    <property type="match status" value="1"/>
</dbReference>
<dbReference type="Proteomes" id="UP000023566">
    <property type="component" value="Chromosome"/>
</dbReference>
<dbReference type="AlphaFoldDB" id="A0ABC9VE84"/>
<dbReference type="SUPFAM" id="SSF53335">
    <property type="entry name" value="S-adenosyl-L-methionine-dependent methyltransferases"/>
    <property type="match status" value="1"/>
</dbReference>
<feature type="domain" description="Methyltransferase type 11" evidence="1">
    <location>
        <begin position="56"/>
        <end position="142"/>
    </location>
</feature>
<dbReference type="InterPro" id="IPR029063">
    <property type="entry name" value="SAM-dependent_MTases_sf"/>
</dbReference>
<dbReference type="PANTHER" id="PTHR43460">
    <property type="entry name" value="METHYLTRANSFERASE"/>
    <property type="match status" value="1"/>
</dbReference>
<dbReference type="PANTHER" id="PTHR43460:SF1">
    <property type="entry name" value="METHYLTRANSFERASE TYPE 11 DOMAIN-CONTAINING PROTEIN"/>
    <property type="match status" value="1"/>
</dbReference>
<reference evidence="2 3" key="1">
    <citation type="journal article" date="2014" name="Appl. Microbiol. Biotechnol.">
        <title>Transformable facultative thermophile Geobacillus stearothermophilus NUB3621 as a host strain for metabolic engineering.</title>
        <authorList>
            <person name="Blanchard K."/>
            <person name="Robic S."/>
            <person name="Matsumura I."/>
        </authorList>
    </citation>
    <scope>NUCLEOTIDE SEQUENCE [LARGE SCALE GENOMIC DNA]</scope>
    <source>
        <strain evidence="2 3">NUB3621</strain>
    </source>
</reference>